<proteinExistence type="predicted"/>
<reference evidence="1 2" key="1">
    <citation type="submission" date="2015-09" db="EMBL/GenBank/DDBJ databases">
        <authorList>
            <consortium name="Pathogen Informatics"/>
        </authorList>
    </citation>
    <scope>NUCLEOTIDE SEQUENCE [LARGE SCALE GENOMIC DNA]</scope>
    <source>
        <strain evidence="1 2">2789STDY5608850</strain>
    </source>
</reference>
<evidence type="ECO:0000313" key="1">
    <source>
        <dbReference type="EMBL" id="CUO27988.1"/>
    </source>
</evidence>
<dbReference type="AlphaFoldDB" id="A0A174DUS0"/>
<evidence type="ECO:0000313" key="2">
    <source>
        <dbReference type="Proteomes" id="UP000095651"/>
    </source>
</evidence>
<sequence length="44" mass="5336">MRKNRKQDVWEWYGYLADFGRERTKLKFKKLYQLAGVAVIQSLT</sequence>
<dbReference type="EMBL" id="CYZE01000005">
    <property type="protein sequence ID" value="CUO27988.1"/>
    <property type="molecule type" value="Genomic_DNA"/>
</dbReference>
<organism evidence="1 2">
    <name type="scientific">Hungatella hathewayi</name>
    <dbReference type="NCBI Taxonomy" id="154046"/>
    <lineage>
        <taxon>Bacteria</taxon>
        <taxon>Bacillati</taxon>
        <taxon>Bacillota</taxon>
        <taxon>Clostridia</taxon>
        <taxon>Lachnospirales</taxon>
        <taxon>Lachnospiraceae</taxon>
        <taxon>Hungatella</taxon>
    </lineage>
</organism>
<name>A0A174DUS0_9FIRM</name>
<dbReference type="RefSeq" id="WP_278320527.1">
    <property type="nucleotide sequence ID" value="NZ_CABIXC010000005.1"/>
</dbReference>
<gene>
    <name evidence="1" type="ORF">ERS852407_02333</name>
</gene>
<accession>A0A174DUS0</accession>
<dbReference type="Proteomes" id="UP000095651">
    <property type="component" value="Unassembled WGS sequence"/>
</dbReference>
<protein>
    <submittedName>
        <fullName evidence="1">Uncharacterized protein</fullName>
    </submittedName>
</protein>